<feature type="DNA-binding region" description="HMG box" evidence="3">
    <location>
        <begin position="185"/>
        <end position="249"/>
    </location>
</feature>
<dbReference type="GO" id="GO:0003677">
    <property type="term" value="F:DNA binding"/>
    <property type="evidence" value="ECO:0007669"/>
    <property type="project" value="UniProtKB-UniRule"/>
</dbReference>
<feature type="region of interest" description="Disordered" evidence="5">
    <location>
        <begin position="320"/>
        <end position="371"/>
    </location>
</feature>
<accession>A0AAN9TUE5</accession>
<keyword evidence="1 3" id="KW-0238">DNA-binding</keyword>
<feature type="domain" description="HMG box" evidence="6">
    <location>
        <begin position="185"/>
        <end position="249"/>
    </location>
</feature>
<keyword evidence="4" id="KW-0175">Coiled coil</keyword>
<comment type="caution">
    <text evidence="7">The sequence shown here is derived from an EMBL/GenBank/DDBJ whole genome shotgun (WGS) entry which is preliminary data.</text>
</comment>
<feature type="compositionally biased region" description="Low complexity" evidence="5">
    <location>
        <begin position="335"/>
        <end position="370"/>
    </location>
</feature>
<dbReference type="EMBL" id="JBBCAQ010000003">
    <property type="protein sequence ID" value="KAK7604363.1"/>
    <property type="molecule type" value="Genomic_DNA"/>
</dbReference>
<keyword evidence="2 3" id="KW-0539">Nucleus</keyword>
<gene>
    <name evidence="7" type="ORF">V9T40_005549</name>
</gene>
<protein>
    <recommendedName>
        <fullName evidence="6">HMG box domain-containing protein</fullName>
    </recommendedName>
</protein>
<evidence type="ECO:0000313" key="7">
    <source>
        <dbReference type="EMBL" id="KAK7604363.1"/>
    </source>
</evidence>
<dbReference type="Pfam" id="PF09011">
    <property type="entry name" value="HMG_box_2"/>
    <property type="match status" value="1"/>
</dbReference>
<proteinExistence type="predicted"/>
<feature type="compositionally biased region" description="Acidic residues" evidence="5">
    <location>
        <begin position="87"/>
        <end position="100"/>
    </location>
</feature>
<dbReference type="InterPro" id="IPR036910">
    <property type="entry name" value="HMG_box_dom_sf"/>
</dbReference>
<evidence type="ECO:0000256" key="4">
    <source>
        <dbReference type="SAM" id="Coils"/>
    </source>
</evidence>
<evidence type="ECO:0000259" key="6">
    <source>
        <dbReference type="PROSITE" id="PS50118"/>
    </source>
</evidence>
<evidence type="ECO:0000256" key="1">
    <source>
        <dbReference type="ARBA" id="ARBA00023125"/>
    </source>
</evidence>
<dbReference type="GO" id="GO:0005634">
    <property type="term" value="C:nucleus"/>
    <property type="evidence" value="ECO:0007669"/>
    <property type="project" value="UniProtKB-UniRule"/>
</dbReference>
<evidence type="ECO:0000256" key="5">
    <source>
        <dbReference type="SAM" id="MobiDB-lite"/>
    </source>
</evidence>
<dbReference type="InterPro" id="IPR013087">
    <property type="entry name" value="Znf_C2H2_type"/>
</dbReference>
<name>A0AAN9TUE5_9HEMI</name>
<evidence type="ECO:0000256" key="3">
    <source>
        <dbReference type="PROSITE-ProRule" id="PRU00267"/>
    </source>
</evidence>
<dbReference type="SMART" id="SM00398">
    <property type="entry name" value="HMG"/>
    <property type="match status" value="1"/>
</dbReference>
<dbReference type="PROSITE" id="PS00028">
    <property type="entry name" value="ZINC_FINGER_C2H2_1"/>
    <property type="match status" value="1"/>
</dbReference>
<dbReference type="AlphaFoldDB" id="A0AAN9TUE5"/>
<dbReference type="Gene3D" id="1.10.30.10">
    <property type="entry name" value="High mobility group box domain"/>
    <property type="match status" value="1"/>
</dbReference>
<dbReference type="InterPro" id="IPR051965">
    <property type="entry name" value="ChromReg_NeuronalGeneExpr"/>
</dbReference>
<dbReference type="PANTHER" id="PTHR46040:SF3">
    <property type="entry name" value="HIGH MOBILITY GROUP PROTEIN 2"/>
    <property type="match status" value="1"/>
</dbReference>
<feature type="region of interest" description="Disordered" evidence="5">
    <location>
        <begin position="85"/>
        <end position="106"/>
    </location>
</feature>
<sequence length="458" mass="53149">MPLWTLLIDFNYPFYKRCEWYSLTDDLTNEVHGLGIDDLHSVTAQLLSSQPLSSSNETSLSMDDPLHYPSVVISGLDVIQETCESSSLDEEGDGDVETEMLTETTPEESTILGRDYVNFNHRYRKPSTNTPNMRRLILSTTASTSESNNSDSSIQSYTYGQGKRKGGWPKGRKRKPPDIAEIKPPKAPSTGYVLYLIDKRKHYKNLPFHEVTKLLGNEWTKLDKSQKKFYLDKAEVDKKRYREELRTYRKSEAYQSYLRWKRLKRRPNGTEESDFDATDEIEEEDNEELYCKACDQWFVTFHNKKEHLYGKQHLGKISNKWKQNARVPNDTKDNSSSYSLDESSLDAAPQSSPRRTSSISISESCDSPTSHMTENMVSVMKTFSEREIEVNYLKDRLENAHQKRNSLNNQISELKERKKQLTRMTTALKEEEKRHHRNMSSFWSLISMFVTVKSDTNS</sequence>
<dbReference type="InterPro" id="IPR036236">
    <property type="entry name" value="Znf_C2H2_sf"/>
</dbReference>
<dbReference type="PROSITE" id="PS50118">
    <property type="entry name" value="HMG_BOX_2"/>
    <property type="match status" value="1"/>
</dbReference>
<dbReference type="SUPFAM" id="SSF47095">
    <property type="entry name" value="HMG-box"/>
    <property type="match status" value="1"/>
</dbReference>
<keyword evidence="8" id="KW-1185">Reference proteome</keyword>
<evidence type="ECO:0000313" key="8">
    <source>
        <dbReference type="Proteomes" id="UP001367676"/>
    </source>
</evidence>
<dbReference type="SUPFAM" id="SSF57667">
    <property type="entry name" value="beta-beta-alpha zinc fingers"/>
    <property type="match status" value="1"/>
</dbReference>
<dbReference type="Proteomes" id="UP001367676">
    <property type="component" value="Unassembled WGS sequence"/>
</dbReference>
<feature type="coiled-coil region" evidence="4">
    <location>
        <begin position="390"/>
        <end position="434"/>
    </location>
</feature>
<dbReference type="InterPro" id="IPR009071">
    <property type="entry name" value="HMG_box_dom"/>
</dbReference>
<dbReference type="GO" id="GO:0010468">
    <property type="term" value="P:regulation of gene expression"/>
    <property type="evidence" value="ECO:0007669"/>
    <property type="project" value="TreeGrafter"/>
</dbReference>
<dbReference type="PANTHER" id="PTHR46040">
    <property type="entry name" value="HIGH MOBILITY GROUP PROTEIN 2"/>
    <property type="match status" value="1"/>
</dbReference>
<dbReference type="CDD" id="cd21980">
    <property type="entry name" value="HMG-box_HMG20"/>
    <property type="match status" value="1"/>
</dbReference>
<reference evidence="7 8" key="1">
    <citation type="submission" date="2024-03" db="EMBL/GenBank/DDBJ databases">
        <title>Adaptation during the transition from Ophiocordyceps entomopathogen to insect associate is accompanied by gene loss and intensified selection.</title>
        <authorList>
            <person name="Ward C.M."/>
            <person name="Onetto C.A."/>
            <person name="Borneman A.R."/>
        </authorList>
    </citation>
    <scope>NUCLEOTIDE SEQUENCE [LARGE SCALE GENOMIC DNA]</scope>
    <source>
        <strain evidence="7">AWRI1</strain>
        <tissue evidence="7">Single Adult Female</tissue>
    </source>
</reference>
<feature type="region of interest" description="Disordered" evidence="5">
    <location>
        <begin position="141"/>
        <end position="185"/>
    </location>
</feature>
<evidence type="ECO:0000256" key="2">
    <source>
        <dbReference type="ARBA" id="ARBA00023242"/>
    </source>
</evidence>
<feature type="compositionally biased region" description="Low complexity" evidence="5">
    <location>
        <begin position="141"/>
        <end position="161"/>
    </location>
</feature>
<organism evidence="7 8">
    <name type="scientific">Parthenolecanium corni</name>
    <dbReference type="NCBI Taxonomy" id="536013"/>
    <lineage>
        <taxon>Eukaryota</taxon>
        <taxon>Metazoa</taxon>
        <taxon>Ecdysozoa</taxon>
        <taxon>Arthropoda</taxon>
        <taxon>Hexapoda</taxon>
        <taxon>Insecta</taxon>
        <taxon>Pterygota</taxon>
        <taxon>Neoptera</taxon>
        <taxon>Paraneoptera</taxon>
        <taxon>Hemiptera</taxon>
        <taxon>Sternorrhyncha</taxon>
        <taxon>Coccoidea</taxon>
        <taxon>Coccidae</taxon>
        <taxon>Parthenolecanium</taxon>
    </lineage>
</organism>
<feature type="compositionally biased region" description="Basic residues" evidence="5">
    <location>
        <begin position="162"/>
        <end position="175"/>
    </location>
</feature>